<reference evidence="3 4" key="1">
    <citation type="submission" date="2016-10" db="EMBL/GenBank/DDBJ databases">
        <title>Pseudoalteromonas amylolytica sp. nov., isolated from the surface seawater.</title>
        <authorList>
            <person name="Wu Y.-H."/>
            <person name="Cheng H."/>
            <person name="Jin X.-B."/>
            <person name="Wang C.-S."/>
            <person name="Xu X.-W."/>
        </authorList>
    </citation>
    <scope>NUCLEOTIDE SEQUENCE [LARGE SCALE GENOMIC DNA]</scope>
    <source>
        <strain evidence="3 4">JCM 12483</strain>
    </source>
</reference>
<dbReference type="PANTHER" id="PTHR46825">
    <property type="entry name" value="D-ALANYL-D-ALANINE-CARBOXYPEPTIDASE/ENDOPEPTIDASE AMPH"/>
    <property type="match status" value="1"/>
</dbReference>
<gene>
    <name evidence="3" type="ORF">BIW53_06775</name>
</gene>
<dbReference type="InterPro" id="IPR001466">
    <property type="entry name" value="Beta-lactam-related"/>
</dbReference>
<dbReference type="OrthoDB" id="5638366at2"/>
<name>A0A1S1ND31_9GAMM</name>
<keyword evidence="4" id="KW-1185">Reference proteome</keyword>
<protein>
    <recommendedName>
        <fullName evidence="2">Beta-lactamase-related domain-containing protein</fullName>
    </recommendedName>
</protein>
<dbReference type="SUPFAM" id="SSF56601">
    <property type="entry name" value="beta-lactamase/transpeptidase-like"/>
    <property type="match status" value="1"/>
</dbReference>
<evidence type="ECO:0000313" key="4">
    <source>
        <dbReference type="Proteomes" id="UP000180253"/>
    </source>
</evidence>
<dbReference type="InterPro" id="IPR050491">
    <property type="entry name" value="AmpC-like"/>
</dbReference>
<dbReference type="Proteomes" id="UP000180253">
    <property type="component" value="Unassembled WGS sequence"/>
</dbReference>
<sequence>MNTQSFYLALTSCAVTLALSACGASNKAAPQIAEPTPLVIDFQALLDSSVKGEIPGVVLYVDSPSRHFYGAAGIADLDEQTPMQIDARIPNGSAGKKLTALLAAMLVDEQLLDLDAPISHYLPENVTTQIEFADDMTARHLLQHSAGLFDYLNDSDGAFYNAVLNDPFSLKTDSYAMQFVYGQGAHFAPGEGWRYSNSGYLVTGLILDNILGEHHSRAMRRQVFEPFGLSSMSYGGIEKDFAAINSGYFLNVNERINTKPYYLNIGVADAPVVGTAKDMADLLRIIVSGEQLSRVSYNLLMGEDSFIPTGIDDLEYSLGLFKEVINGKEVIHHNGSELGYATYNFYIKESSTSVAILVNCNGYEACDKEHKVLYNQVLRELLK</sequence>
<feature type="chain" id="PRO_5010211171" description="Beta-lactamase-related domain-containing protein" evidence="1">
    <location>
        <begin position="24"/>
        <end position="383"/>
    </location>
</feature>
<dbReference type="EMBL" id="MNAN01000027">
    <property type="protein sequence ID" value="OHU96243.1"/>
    <property type="molecule type" value="Genomic_DNA"/>
</dbReference>
<evidence type="ECO:0000313" key="3">
    <source>
        <dbReference type="EMBL" id="OHU96243.1"/>
    </source>
</evidence>
<feature type="domain" description="Beta-lactamase-related" evidence="2">
    <location>
        <begin position="44"/>
        <end position="373"/>
    </location>
</feature>
<dbReference type="Gene3D" id="3.40.710.10">
    <property type="entry name" value="DD-peptidase/beta-lactamase superfamily"/>
    <property type="match status" value="1"/>
</dbReference>
<evidence type="ECO:0000259" key="2">
    <source>
        <dbReference type="Pfam" id="PF00144"/>
    </source>
</evidence>
<dbReference type="RefSeq" id="WP_070991110.1">
    <property type="nucleotide sequence ID" value="NZ_CBCSHD010000003.1"/>
</dbReference>
<dbReference type="InterPro" id="IPR012338">
    <property type="entry name" value="Beta-lactam/transpept-like"/>
</dbReference>
<dbReference type="Pfam" id="PF00144">
    <property type="entry name" value="Beta-lactamase"/>
    <property type="match status" value="1"/>
</dbReference>
<proteinExistence type="predicted"/>
<dbReference type="AlphaFoldDB" id="A0A1S1ND31"/>
<feature type="signal peptide" evidence="1">
    <location>
        <begin position="1"/>
        <end position="23"/>
    </location>
</feature>
<dbReference type="STRING" id="327939.BIW53_06775"/>
<keyword evidence="1" id="KW-0732">Signal</keyword>
<accession>A0A1S1ND31</accession>
<dbReference type="PANTHER" id="PTHR46825:SF9">
    <property type="entry name" value="BETA-LACTAMASE-RELATED DOMAIN-CONTAINING PROTEIN"/>
    <property type="match status" value="1"/>
</dbReference>
<evidence type="ECO:0000256" key="1">
    <source>
        <dbReference type="SAM" id="SignalP"/>
    </source>
</evidence>
<comment type="caution">
    <text evidence="3">The sequence shown here is derived from an EMBL/GenBank/DDBJ whole genome shotgun (WGS) entry which is preliminary data.</text>
</comment>
<organism evidence="3 4">
    <name type="scientific">Pseudoalteromonas byunsanensis</name>
    <dbReference type="NCBI Taxonomy" id="327939"/>
    <lineage>
        <taxon>Bacteria</taxon>
        <taxon>Pseudomonadati</taxon>
        <taxon>Pseudomonadota</taxon>
        <taxon>Gammaproteobacteria</taxon>
        <taxon>Alteromonadales</taxon>
        <taxon>Pseudoalteromonadaceae</taxon>
        <taxon>Pseudoalteromonas</taxon>
    </lineage>
</organism>